<evidence type="ECO:0000256" key="1">
    <source>
        <dbReference type="ARBA" id="ARBA00022849"/>
    </source>
</evidence>
<gene>
    <name evidence="3" type="ORF">RE474_03770</name>
</gene>
<keyword evidence="1" id="KW-0059">Arsenical resistance</keyword>
<dbReference type="EC" id="1.20.4.4" evidence="3"/>
<dbReference type="Pfam" id="PF01451">
    <property type="entry name" value="LMWPc"/>
    <property type="match status" value="1"/>
</dbReference>
<dbReference type="InterPro" id="IPR023485">
    <property type="entry name" value="Ptyr_pPase"/>
</dbReference>
<evidence type="ECO:0000313" key="3">
    <source>
        <dbReference type="EMBL" id="WMW25845.1"/>
    </source>
</evidence>
<sequence>MVSGNNKIKVLFICIRNSGRSQIAEAYLKKIGRERFEVESAGYKPEPINPLVLKVMEEDGFDLSSSKPQSVWDLFREGRFYQYIITVCDRAHEEECPLFPKPFLQLHWPYPDPETFTGSEEEKLEQARELRDLIMKRIEQFVEDIDNS</sequence>
<dbReference type="SUPFAM" id="SSF52788">
    <property type="entry name" value="Phosphotyrosine protein phosphatases I"/>
    <property type="match status" value="1"/>
</dbReference>
<dbReference type="GO" id="GO:0046685">
    <property type="term" value="P:response to arsenic-containing substance"/>
    <property type="evidence" value="ECO:0007669"/>
    <property type="project" value="UniProtKB-KW"/>
</dbReference>
<dbReference type="PANTHER" id="PTHR43428">
    <property type="entry name" value="ARSENATE REDUCTASE"/>
    <property type="match status" value="1"/>
</dbReference>
<feature type="domain" description="Phosphotyrosine protein phosphatase I" evidence="2">
    <location>
        <begin position="8"/>
        <end position="144"/>
    </location>
</feature>
<dbReference type="CDD" id="cd16345">
    <property type="entry name" value="LMWP_ArsC"/>
    <property type="match status" value="1"/>
</dbReference>
<reference evidence="3 4" key="1">
    <citation type="submission" date="2023-08" db="EMBL/GenBank/DDBJ databases">
        <title>Methanolobus mangrovi sp. nov. and Methanolobus sediminis sp. nov, two novel methylotrophic methanogens isolated from mangrove sediments in China.</title>
        <authorList>
            <person name="Zhou J."/>
        </authorList>
    </citation>
    <scope>NUCLEOTIDE SEQUENCE [LARGE SCALE GENOMIC DNA]</scope>
    <source>
        <strain evidence="3 4">FTZ6</strain>
    </source>
</reference>
<dbReference type="GeneID" id="84231805"/>
<dbReference type="RefSeq" id="WP_309311646.1">
    <property type="nucleotide sequence ID" value="NZ_CP133592.1"/>
</dbReference>
<keyword evidence="3" id="KW-0560">Oxidoreductase</keyword>
<dbReference type="InterPro" id="IPR036196">
    <property type="entry name" value="Ptyr_pPase_sf"/>
</dbReference>
<dbReference type="GO" id="GO:0030612">
    <property type="term" value="F:arsenate reductase (thioredoxin) activity"/>
    <property type="evidence" value="ECO:0007669"/>
    <property type="project" value="UniProtKB-EC"/>
</dbReference>
<proteinExistence type="predicted"/>
<dbReference type="Proteomes" id="UP001182908">
    <property type="component" value="Chromosome"/>
</dbReference>
<accession>A0AA51UM19</accession>
<dbReference type="Gene3D" id="3.40.50.2300">
    <property type="match status" value="1"/>
</dbReference>
<organism evidence="3 4">
    <name type="scientific">Methanolobus sediminis</name>
    <dbReference type="NCBI Taxonomy" id="3072978"/>
    <lineage>
        <taxon>Archaea</taxon>
        <taxon>Methanobacteriati</taxon>
        <taxon>Methanobacteriota</taxon>
        <taxon>Stenosarchaea group</taxon>
        <taxon>Methanomicrobia</taxon>
        <taxon>Methanosarcinales</taxon>
        <taxon>Methanosarcinaceae</taxon>
        <taxon>Methanolobus</taxon>
    </lineage>
</organism>
<dbReference type="KEGG" id="mseb:RE474_03770"/>
<evidence type="ECO:0000259" key="2">
    <source>
        <dbReference type="SMART" id="SM00226"/>
    </source>
</evidence>
<dbReference type="SMART" id="SM00226">
    <property type="entry name" value="LMWPc"/>
    <property type="match status" value="1"/>
</dbReference>
<name>A0AA51UM19_9EURY</name>
<dbReference type="PANTHER" id="PTHR43428:SF1">
    <property type="entry name" value="ARSENATE REDUCTASE"/>
    <property type="match status" value="1"/>
</dbReference>
<dbReference type="AlphaFoldDB" id="A0AA51UM19"/>
<dbReference type="EMBL" id="CP133592">
    <property type="protein sequence ID" value="WMW25845.1"/>
    <property type="molecule type" value="Genomic_DNA"/>
</dbReference>
<evidence type="ECO:0000313" key="4">
    <source>
        <dbReference type="Proteomes" id="UP001182908"/>
    </source>
</evidence>
<keyword evidence="4" id="KW-1185">Reference proteome</keyword>
<protein>
    <submittedName>
        <fullName evidence="3">Arsenate reductase ArsC</fullName>
        <ecNumber evidence="3">1.20.4.4</ecNumber>
    </submittedName>
</protein>